<evidence type="ECO:0000313" key="4">
    <source>
        <dbReference type="EMBL" id="KDN64644.1"/>
    </source>
</evidence>
<dbReference type="EMBL" id="JMSE01001107">
    <property type="protein sequence ID" value="KDN64644.1"/>
    <property type="molecule type" value="Genomic_DNA"/>
</dbReference>
<evidence type="ECO:0000256" key="1">
    <source>
        <dbReference type="ARBA" id="ARBA00006336"/>
    </source>
</evidence>
<feature type="domain" description="Isochorismatase-like" evidence="3">
    <location>
        <begin position="4"/>
        <end position="182"/>
    </location>
</feature>
<sequence>MAKSAFIALDIQNGAVGFLSNTMDADAYLEAFSETIKAARRASIPVIYVTGSFRDGYPDISPRNITATRIDKSSGHWTESSPSVGVPAGIQLEVSDIRIVKRRVSAFHATDLDLVLRSQGVESIVVAGLATSGAVLSTVGHGADLDYSITILEDLCADRDKDVHTVLMEKVFPRQGRVMSSSDWVAETRAEEQPHS</sequence>
<dbReference type="GO" id="GO:0016787">
    <property type="term" value="F:hydrolase activity"/>
    <property type="evidence" value="ECO:0007669"/>
    <property type="project" value="UniProtKB-KW"/>
</dbReference>
<dbReference type="PANTHER" id="PTHR43540:SF1">
    <property type="entry name" value="ISOCHORISMATASE HYDROLASE"/>
    <property type="match status" value="1"/>
</dbReference>
<dbReference type="SUPFAM" id="SSF52499">
    <property type="entry name" value="Isochorismatase-like hydrolases"/>
    <property type="match status" value="1"/>
</dbReference>
<organism evidence="4 5">
    <name type="scientific">Colletotrichum sublineola</name>
    <name type="common">Sorghum anthracnose fungus</name>
    <dbReference type="NCBI Taxonomy" id="1173701"/>
    <lineage>
        <taxon>Eukaryota</taxon>
        <taxon>Fungi</taxon>
        <taxon>Dikarya</taxon>
        <taxon>Ascomycota</taxon>
        <taxon>Pezizomycotina</taxon>
        <taxon>Sordariomycetes</taxon>
        <taxon>Hypocreomycetidae</taxon>
        <taxon>Glomerellales</taxon>
        <taxon>Glomerellaceae</taxon>
        <taxon>Colletotrichum</taxon>
        <taxon>Colletotrichum graminicola species complex</taxon>
    </lineage>
</organism>
<protein>
    <recommendedName>
        <fullName evidence="3">Isochorismatase-like domain-containing protein</fullName>
    </recommendedName>
</protein>
<dbReference type="InterPro" id="IPR036380">
    <property type="entry name" value="Isochorismatase-like_sf"/>
</dbReference>
<evidence type="ECO:0000259" key="3">
    <source>
        <dbReference type="Pfam" id="PF00857"/>
    </source>
</evidence>
<keyword evidence="5" id="KW-1185">Reference proteome</keyword>
<accession>A0A066XAH4</accession>
<dbReference type="HOGENOM" id="CLU_068979_8_2_1"/>
<evidence type="ECO:0000256" key="2">
    <source>
        <dbReference type="ARBA" id="ARBA00022801"/>
    </source>
</evidence>
<keyword evidence="2" id="KW-0378">Hydrolase</keyword>
<dbReference type="OMA" id="LYTVKDC"/>
<dbReference type="CDD" id="cd00431">
    <property type="entry name" value="cysteine_hydrolases"/>
    <property type="match status" value="1"/>
</dbReference>
<name>A0A066XAH4_COLSU</name>
<dbReference type="InterPro" id="IPR050272">
    <property type="entry name" value="Isochorismatase-like_hydrls"/>
</dbReference>
<dbReference type="AlphaFoldDB" id="A0A066XAH4"/>
<dbReference type="OrthoDB" id="1739143at2759"/>
<gene>
    <name evidence="4" type="ORF">CSUB01_04282</name>
</gene>
<dbReference type="Proteomes" id="UP000027238">
    <property type="component" value="Unassembled WGS sequence"/>
</dbReference>
<dbReference type="eggNOG" id="ENOG502SNWK">
    <property type="taxonomic scope" value="Eukaryota"/>
</dbReference>
<dbReference type="InterPro" id="IPR000868">
    <property type="entry name" value="Isochorismatase-like_dom"/>
</dbReference>
<proteinExistence type="inferred from homology"/>
<dbReference type="Pfam" id="PF00857">
    <property type="entry name" value="Isochorismatase"/>
    <property type="match status" value="1"/>
</dbReference>
<reference evidence="5" key="1">
    <citation type="journal article" date="2014" name="Genome Announc.">
        <title>Draft genome sequence of Colletotrichum sublineola, a destructive pathogen of cultivated sorghum.</title>
        <authorList>
            <person name="Baroncelli R."/>
            <person name="Sanz-Martin J.M."/>
            <person name="Rech G.E."/>
            <person name="Sukno S.A."/>
            <person name="Thon M.R."/>
        </authorList>
    </citation>
    <scope>NUCLEOTIDE SEQUENCE [LARGE SCALE GENOMIC DNA]</scope>
    <source>
        <strain evidence="5">TX430BB</strain>
    </source>
</reference>
<comment type="similarity">
    <text evidence="1">Belongs to the isochorismatase family.</text>
</comment>
<comment type="caution">
    <text evidence="4">The sequence shown here is derived from an EMBL/GenBank/DDBJ whole genome shotgun (WGS) entry which is preliminary data.</text>
</comment>
<evidence type="ECO:0000313" key="5">
    <source>
        <dbReference type="Proteomes" id="UP000027238"/>
    </source>
</evidence>
<dbReference type="Gene3D" id="3.40.50.850">
    <property type="entry name" value="Isochorismatase-like"/>
    <property type="match status" value="1"/>
</dbReference>
<dbReference type="PANTHER" id="PTHR43540">
    <property type="entry name" value="PEROXYUREIDOACRYLATE/UREIDOACRYLATE AMIDOHYDROLASE-RELATED"/>
    <property type="match status" value="1"/>
</dbReference>